<evidence type="ECO:0000256" key="2">
    <source>
        <dbReference type="ARBA" id="ARBA00008707"/>
    </source>
</evidence>
<comment type="similarity">
    <text evidence="2">Belongs to the plant DMP1 protein family.</text>
</comment>
<feature type="transmembrane region" description="Helical" evidence="6">
    <location>
        <begin position="62"/>
        <end position="82"/>
    </location>
</feature>
<comment type="subcellular location">
    <subcellularLocation>
        <location evidence="1">Membrane</location>
        <topology evidence="1">Multi-pass membrane protein</topology>
    </subcellularLocation>
</comment>
<reference evidence="8 10" key="3">
    <citation type="submission" date="2017-11" db="EMBL/GenBank/DDBJ databases">
        <title>De-novo sequencing of pomegranate (Punica granatum L.) genome.</title>
        <authorList>
            <person name="Akparov Z."/>
            <person name="Amiraslanov A."/>
            <person name="Hajiyeva S."/>
            <person name="Abbasov M."/>
            <person name="Kaur K."/>
            <person name="Hamwieh A."/>
            <person name="Solovyev V."/>
            <person name="Salamov A."/>
            <person name="Braich B."/>
            <person name="Kosarev P."/>
            <person name="Mahmoud A."/>
            <person name="Hajiyev E."/>
            <person name="Babayeva S."/>
            <person name="Izzatullayeva V."/>
            <person name="Mammadov A."/>
            <person name="Mammadov A."/>
            <person name="Sharifova S."/>
            <person name="Ojaghi J."/>
            <person name="Eynullazada K."/>
            <person name="Bayramov B."/>
            <person name="Abdulazimova A."/>
            <person name="Shahmuradov I."/>
        </authorList>
    </citation>
    <scope>NUCLEOTIDE SEQUENCE [LARGE SCALE GENOMIC DNA]</scope>
    <source>
        <strain evidence="8">AG2017</strain>
        <strain evidence="10">cv. AG2017</strain>
        <tissue evidence="8">Leaf</tissue>
    </source>
</reference>
<dbReference type="GO" id="GO:0016020">
    <property type="term" value="C:membrane"/>
    <property type="evidence" value="ECO:0007669"/>
    <property type="project" value="UniProtKB-SubCell"/>
</dbReference>
<name>A0A218WNI0_PUNGR</name>
<gene>
    <name evidence="7" type="ORF">CDL15_Pgr008485</name>
    <name evidence="8" type="ORF">CRG98_031638</name>
</gene>
<keyword evidence="4 6" id="KW-1133">Transmembrane helix</keyword>
<reference evidence="7" key="2">
    <citation type="submission" date="2017-06" db="EMBL/GenBank/DDBJ databases">
        <title>The pomegranate genome and the genomics of punicalagin biosynthesis.</title>
        <authorList>
            <person name="Xu C."/>
        </authorList>
    </citation>
    <scope>NUCLEOTIDE SEQUENCE [LARGE SCALE GENOMIC DNA]</scope>
    <source>
        <tissue evidence="7">Fresh leaf</tissue>
    </source>
</reference>
<feature type="transmembrane region" description="Helical" evidence="6">
    <location>
        <begin position="154"/>
        <end position="174"/>
    </location>
</feature>
<dbReference type="OrthoDB" id="1928191at2759"/>
<dbReference type="Pfam" id="PF05078">
    <property type="entry name" value="DUF679"/>
    <property type="match status" value="1"/>
</dbReference>
<evidence type="ECO:0000256" key="5">
    <source>
        <dbReference type="ARBA" id="ARBA00023136"/>
    </source>
</evidence>
<evidence type="ECO:0000313" key="10">
    <source>
        <dbReference type="Proteomes" id="UP000233551"/>
    </source>
</evidence>
<organism evidence="7 9">
    <name type="scientific">Punica granatum</name>
    <name type="common">Pomegranate</name>
    <dbReference type="NCBI Taxonomy" id="22663"/>
    <lineage>
        <taxon>Eukaryota</taxon>
        <taxon>Viridiplantae</taxon>
        <taxon>Streptophyta</taxon>
        <taxon>Embryophyta</taxon>
        <taxon>Tracheophyta</taxon>
        <taxon>Spermatophyta</taxon>
        <taxon>Magnoliopsida</taxon>
        <taxon>eudicotyledons</taxon>
        <taxon>Gunneridae</taxon>
        <taxon>Pentapetalae</taxon>
        <taxon>rosids</taxon>
        <taxon>malvids</taxon>
        <taxon>Myrtales</taxon>
        <taxon>Lythraceae</taxon>
        <taxon>Punica</taxon>
    </lineage>
</organism>
<proteinExistence type="inferred from homology"/>
<protein>
    <submittedName>
        <fullName evidence="7">Uncharacterized protein</fullName>
    </submittedName>
</protein>
<dbReference type="Proteomes" id="UP000233551">
    <property type="component" value="Unassembled WGS sequence"/>
</dbReference>
<dbReference type="Proteomes" id="UP000197138">
    <property type="component" value="Unassembled WGS sequence"/>
</dbReference>
<accession>A0A218WNI0</accession>
<reference evidence="9" key="1">
    <citation type="journal article" date="2017" name="Plant J.">
        <title>The pomegranate (Punica granatum L.) genome and the genomics of punicalagin biosynthesis.</title>
        <authorList>
            <person name="Qin G."/>
            <person name="Xu C."/>
            <person name="Ming R."/>
            <person name="Tang H."/>
            <person name="Guyot R."/>
            <person name="Kramer E.M."/>
            <person name="Hu Y."/>
            <person name="Yi X."/>
            <person name="Qi Y."/>
            <person name="Xu X."/>
            <person name="Gao Z."/>
            <person name="Pan H."/>
            <person name="Jian J."/>
            <person name="Tian Y."/>
            <person name="Yue Z."/>
            <person name="Xu Y."/>
        </authorList>
    </citation>
    <scope>NUCLEOTIDE SEQUENCE [LARGE SCALE GENOMIC DNA]</scope>
    <source>
        <strain evidence="9">cv. Dabenzi</strain>
    </source>
</reference>
<keyword evidence="3 6" id="KW-0812">Transmembrane</keyword>
<keyword evidence="10" id="KW-1185">Reference proteome</keyword>
<dbReference type="InterPro" id="IPR007770">
    <property type="entry name" value="DMP"/>
</dbReference>
<dbReference type="PANTHER" id="PTHR31621">
    <property type="entry name" value="PROTEIN DMP3"/>
    <property type="match status" value="1"/>
</dbReference>
<evidence type="ECO:0000256" key="3">
    <source>
        <dbReference type="ARBA" id="ARBA00022692"/>
    </source>
</evidence>
<evidence type="ECO:0000256" key="6">
    <source>
        <dbReference type="SAM" id="Phobius"/>
    </source>
</evidence>
<evidence type="ECO:0000313" key="7">
    <source>
        <dbReference type="EMBL" id="OWM74173.1"/>
    </source>
</evidence>
<comment type="caution">
    <text evidence="7">The sequence shown here is derived from an EMBL/GenBank/DDBJ whole genome shotgun (WGS) entry which is preliminary data.</text>
</comment>
<evidence type="ECO:0000256" key="4">
    <source>
        <dbReference type="ARBA" id="ARBA00022989"/>
    </source>
</evidence>
<dbReference type="EMBL" id="MTKT01003794">
    <property type="protein sequence ID" value="OWM74173.1"/>
    <property type="molecule type" value="Genomic_DNA"/>
</dbReference>
<dbReference type="STRING" id="22663.A0A218WNI0"/>
<feature type="transmembrane region" description="Helical" evidence="6">
    <location>
        <begin position="118"/>
        <end position="134"/>
    </location>
</feature>
<dbReference type="EMBL" id="PGOL01002443">
    <property type="protein sequence ID" value="PKI47974.1"/>
    <property type="molecule type" value="Genomic_DNA"/>
</dbReference>
<dbReference type="PANTHER" id="PTHR31621:SF66">
    <property type="entry name" value="PROTEIN DMP2"/>
    <property type="match status" value="1"/>
</dbReference>
<evidence type="ECO:0000313" key="9">
    <source>
        <dbReference type="Proteomes" id="UP000197138"/>
    </source>
</evidence>
<dbReference type="AlphaFoldDB" id="A0A218WNI0"/>
<dbReference type="GO" id="GO:0010256">
    <property type="term" value="P:endomembrane system organization"/>
    <property type="evidence" value="ECO:0007669"/>
    <property type="project" value="TreeGrafter"/>
</dbReference>
<dbReference type="GeneID" id="116209294"/>
<dbReference type="GO" id="GO:0005737">
    <property type="term" value="C:cytoplasm"/>
    <property type="evidence" value="ECO:0007669"/>
    <property type="project" value="UniProtKB-ARBA"/>
</dbReference>
<evidence type="ECO:0000256" key="1">
    <source>
        <dbReference type="ARBA" id="ARBA00004141"/>
    </source>
</evidence>
<keyword evidence="5 6" id="KW-0472">Membrane</keyword>
<evidence type="ECO:0000313" key="8">
    <source>
        <dbReference type="EMBL" id="PKI47974.1"/>
    </source>
</evidence>
<sequence length="198" mass="21755">MAYKTSSKGTTPRKGIKDNTFSGLGSLIKLLPTGTVFVFQFLNPLFTDNGECDSRMNRHLSAALIGLCGLSCFFSSFTDSYVDLDGSVHYGIATRKGLWPSGDDSVDLSKYKLQFQDFVHAVLSFMVFGAVAFLDSNTMECFSPKYEKNEKLTIMLKALPPLIGAMAGTVFMMFPNKRHGIGYPPENDSEDDDHGISS</sequence>
<feature type="transmembrane region" description="Helical" evidence="6">
    <location>
        <begin position="21"/>
        <end position="42"/>
    </location>
</feature>